<feature type="transmembrane region" description="Helical" evidence="1">
    <location>
        <begin position="25"/>
        <end position="45"/>
    </location>
</feature>
<keyword evidence="1" id="KW-1133">Transmembrane helix</keyword>
<accession>A0A8S0TUI2</accession>
<keyword evidence="3" id="KW-1185">Reference proteome</keyword>
<dbReference type="AlphaFoldDB" id="A0A8S0TUI2"/>
<dbReference type="Gramene" id="OE9A033520T1">
    <property type="protein sequence ID" value="OE9A033520C1"/>
    <property type="gene ID" value="OE9A033520"/>
</dbReference>
<feature type="transmembrane region" description="Helical" evidence="1">
    <location>
        <begin position="66"/>
        <end position="86"/>
    </location>
</feature>
<dbReference type="Proteomes" id="UP000594638">
    <property type="component" value="Unassembled WGS sequence"/>
</dbReference>
<proteinExistence type="predicted"/>
<keyword evidence="1" id="KW-0472">Membrane</keyword>
<dbReference type="EMBL" id="CACTIH010007302">
    <property type="protein sequence ID" value="CAA3008600.1"/>
    <property type="molecule type" value="Genomic_DNA"/>
</dbReference>
<evidence type="ECO:0000256" key="1">
    <source>
        <dbReference type="SAM" id="Phobius"/>
    </source>
</evidence>
<name>A0A8S0TUI2_OLEEU</name>
<evidence type="ECO:0000313" key="2">
    <source>
        <dbReference type="EMBL" id="CAA3008600.1"/>
    </source>
</evidence>
<comment type="caution">
    <text evidence="2">The sequence shown here is derived from an EMBL/GenBank/DDBJ whole genome shotgun (WGS) entry which is preliminary data.</text>
</comment>
<sequence>MANLLIGLKVFFFKWGGNFLKQLQIVGNFGFYLYNIFILLTYQSCRQFNSRLTEIFFFEYYSYKQVDILFPFLYIPVQVFLLYNVLPNSCYYKANGIVTVQHSTMLSNLSLF</sequence>
<organism evidence="2 3">
    <name type="scientific">Olea europaea subsp. europaea</name>
    <dbReference type="NCBI Taxonomy" id="158383"/>
    <lineage>
        <taxon>Eukaryota</taxon>
        <taxon>Viridiplantae</taxon>
        <taxon>Streptophyta</taxon>
        <taxon>Embryophyta</taxon>
        <taxon>Tracheophyta</taxon>
        <taxon>Spermatophyta</taxon>
        <taxon>Magnoliopsida</taxon>
        <taxon>eudicotyledons</taxon>
        <taxon>Gunneridae</taxon>
        <taxon>Pentapetalae</taxon>
        <taxon>asterids</taxon>
        <taxon>lamiids</taxon>
        <taxon>Lamiales</taxon>
        <taxon>Oleaceae</taxon>
        <taxon>Oleeae</taxon>
        <taxon>Olea</taxon>
    </lineage>
</organism>
<protein>
    <submittedName>
        <fullName evidence="2">Uncharacterized protein</fullName>
    </submittedName>
</protein>
<evidence type="ECO:0000313" key="3">
    <source>
        <dbReference type="Proteomes" id="UP000594638"/>
    </source>
</evidence>
<gene>
    <name evidence="2" type="ORF">OLEA9_A033520</name>
</gene>
<keyword evidence="1" id="KW-0812">Transmembrane</keyword>
<reference evidence="2 3" key="1">
    <citation type="submission" date="2019-12" db="EMBL/GenBank/DDBJ databases">
        <authorList>
            <person name="Alioto T."/>
            <person name="Alioto T."/>
            <person name="Gomez Garrido J."/>
        </authorList>
    </citation>
    <scope>NUCLEOTIDE SEQUENCE [LARGE SCALE GENOMIC DNA]</scope>
</reference>